<evidence type="ECO:0000313" key="1">
    <source>
        <dbReference type="EMBL" id="WOL12772.1"/>
    </source>
</evidence>
<dbReference type="AlphaFoldDB" id="A0AAQ3KSB6"/>
<reference evidence="1 2" key="1">
    <citation type="submission" date="2023-10" db="EMBL/GenBank/DDBJ databases">
        <title>Chromosome-scale genome assembly provides insights into flower coloration mechanisms of Canna indica.</title>
        <authorList>
            <person name="Li C."/>
        </authorList>
    </citation>
    <scope>NUCLEOTIDE SEQUENCE [LARGE SCALE GENOMIC DNA]</scope>
    <source>
        <tissue evidence="1">Flower</tissue>
    </source>
</reference>
<keyword evidence="2" id="KW-1185">Reference proteome</keyword>
<accession>A0AAQ3KSB6</accession>
<dbReference type="Proteomes" id="UP001327560">
    <property type="component" value="Chromosome 7"/>
</dbReference>
<name>A0AAQ3KSB6_9LILI</name>
<protein>
    <submittedName>
        <fullName evidence="1">Uncharacterized protein</fullName>
    </submittedName>
</protein>
<sequence>MLFILLPGNAIHPSRRDDLVYGWIWTQVTQALSPAKQEPWMVAKLRNRLTMRSKDFSQRKHQVGGRDAVPSLGQWGARKLRGIIICIFLIINEICSSDIFPFN</sequence>
<evidence type="ECO:0000313" key="2">
    <source>
        <dbReference type="Proteomes" id="UP001327560"/>
    </source>
</evidence>
<organism evidence="1 2">
    <name type="scientific">Canna indica</name>
    <name type="common">Indian-shot</name>
    <dbReference type="NCBI Taxonomy" id="4628"/>
    <lineage>
        <taxon>Eukaryota</taxon>
        <taxon>Viridiplantae</taxon>
        <taxon>Streptophyta</taxon>
        <taxon>Embryophyta</taxon>
        <taxon>Tracheophyta</taxon>
        <taxon>Spermatophyta</taxon>
        <taxon>Magnoliopsida</taxon>
        <taxon>Liliopsida</taxon>
        <taxon>Zingiberales</taxon>
        <taxon>Cannaceae</taxon>
        <taxon>Canna</taxon>
    </lineage>
</organism>
<proteinExistence type="predicted"/>
<gene>
    <name evidence="1" type="ORF">Cni_G21540</name>
</gene>
<dbReference type="EMBL" id="CP136896">
    <property type="protein sequence ID" value="WOL12772.1"/>
    <property type="molecule type" value="Genomic_DNA"/>
</dbReference>